<organism evidence="2 3">
    <name type="scientific">Parnassius apollo</name>
    <name type="common">Apollo butterfly</name>
    <name type="synonym">Papilio apollo</name>
    <dbReference type="NCBI Taxonomy" id="110799"/>
    <lineage>
        <taxon>Eukaryota</taxon>
        <taxon>Metazoa</taxon>
        <taxon>Ecdysozoa</taxon>
        <taxon>Arthropoda</taxon>
        <taxon>Hexapoda</taxon>
        <taxon>Insecta</taxon>
        <taxon>Pterygota</taxon>
        <taxon>Neoptera</taxon>
        <taxon>Endopterygota</taxon>
        <taxon>Lepidoptera</taxon>
        <taxon>Glossata</taxon>
        <taxon>Ditrysia</taxon>
        <taxon>Papilionoidea</taxon>
        <taxon>Papilionidae</taxon>
        <taxon>Parnassiinae</taxon>
        <taxon>Parnassini</taxon>
        <taxon>Parnassius</taxon>
        <taxon>Parnassius</taxon>
    </lineage>
</organism>
<evidence type="ECO:0000313" key="2">
    <source>
        <dbReference type="EMBL" id="CAG5030478.1"/>
    </source>
</evidence>
<dbReference type="EMBL" id="CAJQZP010001208">
    <property type="protein sequence ID" value="CAG5030478.1"/>
    <property type="molecule type" value="Genomic_DNA"/>
</dbReference>
<accession>A0A8S3XKA4</accession>
<dbReference type="AlphaFoldDB" id="A0A8S3XKA4"/>
<protein>
    <submittedName>
        <fullName evidence="2">(apollo) hypothetical protein</fullName>
    </submittedName>
</protein>
<proteinExistence type="predicted"/>
<evidence type="ECO:0000256" key="1">
    <source>
        <dbReference type="SAM" id="Coils"/>
    </source>
</evidence>
<reference evidence="2" key="1">
    <citation type="submission" date="2021-04" db="EMBL/GenBank/DDBJ databases">
        <authorList>
            <person name="Tunstrom K."/>
        </authorList>
    </citation>
    <scope>NUCLEOTIDE SEQUENCE</scope>
</reference>
<feature type="coiled-coil region" evidence="1">
    <location>
        <begin position="117"/>
        <end position="151"/>
    </location>
</feature>
<gene>
    <name evidence="2" type="ORF">PAPOLLO_LOCUS19485</name>
</gene>
<sequence>MGNYQKFKRSWKCPTCTNVTERRSRKDDTPVKVNCGDSSPSDVINMSSDNMQVNELPPSDFEHHGEELGKLLDDKLDTKLQNTRHSLASEIKQEFNEVLMKLESEFLKITESLTGEICDLKREISTLREKVQTLEQENIYARKQVESEQNKPSKISHMDNVC</sequence>
<keyword evidence="1" id="KW-0175">Coiled coil</keyword>
<comment type="caution">
    <text evidence="2">The sequence shown here is derived from an EMBL/GenBank/DDBJ whole genome shotgun (WGS) entry which is preliminary data.</text>
</comment>
<dbReference type="Proteomes" id="UP000691718">
    <property type="component" value="Unassembled WGS sequence"/>
</dbReference>
<evidence type="ECO:0000313" key="3">
    <source>
        <dbReference type="Proteomes" id="UP000691718"/>
    </source>
</evidence>
<keyword evidence="3" id="KW-1185">Reference proteome</keyword>
<name>A0A8S3XKA4_PARAO</name>